<accession>A0A9D3P3S6</accession>
<sequence length="74" mass="8446">MLMGIPLCMERQSGCIRVSEETELCPEDCVLLNKSEYFSEPENKLHYGSMNDSEMTGEAILFPAATFWRIFTCT</sequence>
<dbReference type="AlphaFoldDB" id="A0A9D3P3S6"/>
<keyword evidence="2" id="KW-1185">Reference proteome</keyword>
<evidence type="ECO:0000313" key="2">
    <source>
        <dbReference type="Proteomes" id="UP000824219"/>
    </source>
</evidence>
<name>A0A9D3P3S6_9TELE</name>
<dbReference type="Proteomes" id="UP000824219">
    <property type="component" value="Linkage Group LG04"/>
</dbReference>
<organism evidence="1 2">
    <name type="scientific">Hemibagrus wyckioides</name>
    <dbReference type="NCBI Taxonomy" id="337641"/>
    <lineage>
        <taxon>Eukaryota</taxon>
        <taxon>Metazoa</taxon>
        <taxon>Chordata</taxon>
        <taxon>Craniata</taxon>
        <taxon>Vertebrata</taxon>
        <taxon>Euteleostomi</taxon>
        <taxon>Actinopterygii</taxon>
        <taxon>Neopterygii</taxon>
        <taxon>Teleostei</taxon>
        <taxon>Ostariophysi</taxon>
        <taxon>Siluriformes</taxon>
        <taxon>Bagridae</taxon>
        <taxon>Hemibagrus</taxon>
    </lineage>
</organism>
<proteinExistence type="predicted"/>
<comment type="caution">
    <text evidence="1">The sequence shown here is derived from an EMBL/GenBank/DDBJ whole genome shotgun (WGS) entry which is preliminary data.</text>
</comment>
<evidence type="ECO:0000313" key="1">
    <source>
        <dbReference type="EMBL" id="KAG7333526.1"/>
    </source>
</evidence>
<protein>
    <submittedName>
        <fullName evidence="1">Uncharacterized protein</fullName>
    </submittedName>
</protein>
<dbReference type="EMBL" id="JAHKSW010000004">
    <property type="protein sequence ID" value="KAG7333526.1"/>
    <property type="molecule type" value="Genomic_DNA"/>
</dbReference>
<gene>
    <name evidence="1" type="ORF">KOW79_003661</name>
</gene>
<reference evidence="1 2" key="1">
    <citation type="submission" date="2021-06" db="EMBL/GenBank/DDBJ databases">
        <title>Chromosome-level genome assembly of the red-tail catfish (Hemibagrus wyckioides).</title>
        <authorList>
            <person name="Shao F."/>
        </authorList>
    </citation>
    <scope>NUCLEOTIDE SEQUENCE [LARGE SCALE GENOMIC DNA]</scope>
    <source>
        <strain evidence="1">EC202008001</strain>
        <tissue evidence="1">Blood</tissue>
    </source>
</reference>